<sequence length="337" mass="38255">MSRTNVIEWVNPGPEDILWVYPFEDIRWGSVLVVHEYETAVFMRDGKIYDVLPPGRHVLTTQNLPLLTRAFRLVAGYGETPFKARIVFVSLKQFRGKFGLSTRVKLGPRTLYMTELQSFGEFWYRVSDPVLFLTQVAGAVRELTSTAVADFIRNYFVETLIQEISKYTAIDIYTNLTQVTSRLKAGAIQDAFAQRGLELIDVKIAGITLPQLERMEKEDPTYGLPLLLAIQKGDEDKVLEIVKTVEVMRALGKSPAAGWMGALVAMPTLMQQAIPPTQPQQPQQVPSQPPQVPAQVQESPIVAKLRELKKMLDEGLITQEEYDQLRKELLEKYRKEM</sequence>
<organism evidence="4 5">
    <name type="scientific">Thermosphaera aggregans (strain DSM 11486 / M11TL)</name>
    <dbReference type="NCBI Taxonomy" id="633148"/>
    <lineage>
        <taxon>Archaea</taxon>
        <taxon>Thermoproteota</taxon>
        <taxon>Thermoprotei</taxon>
        <taxon>Desulfurococcales</taxon>
        <taxon>Desulfurococcaceae</taxon>
        <taxon>Thermosphaera</taxon>
    </lineage>
</organism>
<gene>
    <name evidence="4" type="ordered locus">Tagg_0976</name>
</gene>
<accession>D5U296</accession>
<proteinExistence type="predicted"/>
<reference evidence="4 5" key="1">
    <citation type="journal article" date="2010" name="Stand. Genomic Sci.">
        <title>Complete genome sequence of Thermosphaera aggregans type strain (M11TL).</title>
        <authorList>
            <person name="Spring S."/>
            <person name="Rachel R."/>
            <person name="Lapidus A."/>
            <person name="Davenport K."/>
            <person name="Tice H."/>
            <person name="Copeland A."/>
            <person name="Cheng J.F."/>
            <person name="Lucas S."/>
            <person name="Chen F."/>
            <person name="Nolan M."/>
            <person name="Bruce D."/>
            <person name="Goodwin L."/>
            <person name="Pitluck S."/>
            <person name="Ivanova N."/>
            <person name="Mavromatis K."/>
            <person name="Ovchinnikova G."/>
            <person name="Pati A."/>
            <person name="Chen A."/>
            <person name="Palaniappan K."/>
            <person name="Land M."/>
            <person name="Hauser L."/>
            <person name="Chang Y.J."/>
            <person name="Jeffries C.C."/>
            <person name="Brettin T."/>
            <person name="Detter J.C."/>
            <person name="Tapia R."/>
            <person name="Han C."/>
            <person name="Heimerl T."/>
            <person name="Weikl F."/>
            <person name="Brambilla E."/>
            <person name="Goker M."/>
            <person name="Bristow J."/>
            <person name="Eisen J.A."/>
            <person name="Markowitz V."/>
            <person name="Hugenholtz P."/>
            <person name="Kyrpides N.C."/>
            <person name="Klenk H.P."/>
        </authorList>
    </citation>
    <scope>NUCLEOTIDE SEQUENCE [LARGE SCALE GENOMIC DNA]</scope>
    <source>
        <strain evidence="5">DSM 11486 / M11TL</strain>
    </source>
</reference>
<feature type="compositionally biased region" description="Low complexity" evidence="1">
    <location>
        <begin position="274"/>
        <end position="286"/>
    </location>
</feature>
<reference evidence="5" key="2">
    <citation type="journal article" date="2010" name="Stand. Genomic Sci.">
        <title>Complete genome sequence of Thermosphaera aggregans type strain (M11TLT).</title>
        <authorList>
            <person name="Spring S."/>
            <person name="Rachel R."/>
            <person name="Lapidus A."/>
            <person name="Davenport K."/>
            <person name="Tice H."/>
            <person name="Copeland A."/>
            <person name="Cheng J.-F."/>
            <person name="Lucas S."/>
            <person name="Chen F."/>
            <person name="Nolan M."/>
            <person name="Bruce D."/>
            <person name="Goodwin L."/>
            <person name="Pitluck S."/>
            <person name="Ivanova N."/>
            <person name="Mavromatis K."/>
            <person name="Ovchinnikova G."/>
            <person name="Pati A."/>
            <person name="Chen A."/>
            <person name="Palaniappan K."/>
            <person name="Land M."/>
            <person name="Hauser L."/>
            <person name="Chang Y.-J."/>
            <person name="Jeffries C.C."/>
            <person name="Brettin T."/>
            <person name="Detter J.C."/>
            <person name="Tapia R."/>
            <person name="Han C."/>
            <person name="Heimerl T."/>
            <person name="Weikl F."/>
            <person name="Brambilla E."/>
            <person name="Goker M."/>
            <person name="Bristow J."/>
            <person name="Eisen J.A."/>
            <person name="Markowitz V."/>
            <person name="Hugenholtz P."/>
            <person name="Kyrpides N.C."/>
            <person name="Klenk H.-P."/>
        </authorList>
    </citation>
    <scope>NUCLEOTIDE SEQUENCE [LARGE SCALE GENOMIC DNA]</scope>
    <source>
        <strain evidence="5">DSM 11486 / M11TL</strain>
    </source>
</reference>
<dbReference type="PANTHER" id="PTHR37826:SF2">
    <property type="entry name" value="ZINC-RIBBON DOMAIN-CONTAINING PROTEIN"/>
    <property type="match status" value="1"/>
</dbReference>
<dbReference type="InterPro" id="IPR033880">
    <property type="entry name" value="SPFH_YdjI"/>
</dbReference>
<dbReference type="RefSeq" id="WP_013129839.1">
    <property type="nucleotide sequence ID" value="NC_014160.1"/>
</dbReference>
<dbReference type="Pfam" id="PF09851">
    <property type="entry name" value="SHOCT"/>
    <property type="match status" value="1"/>
</dbReference>
<evidence type="ECO:0000313" key="4">
    <source>
        <dbReference type="EMBL" id="ADG91246.1"/>
    </source>
</evidence>
<dbReference type="Gene3D" id="3.30.479.30">
    <property type="entry name" value="Band 7 domain"/>
    <property type="match status" value="1"/>
</dbReference>
<evidence type="ECO:0000259" key="3">
    <source>
        <dbReference type="Pfam" id="PF13421"/>
    </source>
</evidence>
<dbReference type="eggNOG" id="arCOG06115">
    <property type="taxonomic scope" value="Archaea"/>
</dbReference>
<dbReference type="CDD" id="cd03408">
    <property type="entry name" value="SPFH_like_u1"/>
    <property type="match status" value="1"/>
</dbReference>
<dbReference type="HOGENOM" id="CLU_037108_1_0_2"/>
<evidence type="ECO:0000256" key="1">
    <source>
        <dbReference type="SAM" id="MobiDB-lite"/>
    </source>
</evidence>
<name>D5U296_THEAM</name>
<dbReference type="InterPro" id="IPR018649">
    <property type="entry name" value="SHOCT"/>
</dbReference>
<dbReference type="SUPFAM" id="SSF117892">
    <property type="entry name" value="Band 7/SPFH domain"/>
    <property type="match status" value="1"/>
</dbReference>
<evidence type="ECO:0000259" key="2">
    <source>
        <dbReference type="Pfam" id="PF09851"/>
    </source>
</evidence>
<dbReference type="eggNOG" id="arCOG01918">
    <property type="taxonomic scope" value="Archaea"/>
</dbReference>
<feature type="domain" description="SPFH" evidence="3">
    <location>
        <begin position="24"/>
        <end position="211"/>
    </location>
</feature>
<dbReference type="InterPro" id="IPR036013">
    <property type="entry name" value="Band_7/SPFH_dom_sf"/>
</dbReference>
<dbReference type="OrthoDB" id="53394at2157"/>
<dbReference type="Pfam" id="PF13421">
    <property type="entry name" value="Band_7_1"/>
    <property type="match status" value="1"/>
</dbReference>
<dbReference type="GeneID" id="9165998"/>
<dbReference type="EMBL" id="CP001939">
    <property type="protein sequence ID" value="ADG91246.1"/>
    <property type="molecule type" value="Genomic_DNA"/>
</dbReference>
<dbReference type="STRING" id="633148.Tagg_0976"/>
<feature type="region of interest" description="Disordered" evidence="1">
    <location>
        <begin position="274"/>
        <end position="297"/>
    </location>
</feature>
<dbReference type="AlphaFoldDB" id="D5U296"/>
<dbReference type="PANTHER" id="PTHR37826">
    <property type="entry name" value="FLOTILLIN BAND_7_5 DOMAIN PROTEIN"/>
    <property type="match status" value="1"/>
</dbReference>
<protein>
    <submittedName>
        <fullName evidence="4">Band 7 protein</fullName>
    </submittedName>
</protein>
<dbReference type="KEGG" id="tag:Tagg_0976"/>
<reference key="3">
    <citation type="submission" date="2010-02" db="EMBL/GenBank/DDBJ databases">
        <title>Complete genome sequence of Thermosphaera aggregans type strain (M11TL).</title>
        <authorList>
            <consortium name="US DOE Joint Genome Institute (JGI-PGF)"/>
            <person name="Spring S."/>
            <person name="Lapidus A."/>
            <person name="Munk C."/>
            <person name="Schroeder M."/>
            <person name="Glavina Del Rio T."/>
            <person name="Tice H."/>
            <person name="Copeland A."/>
            <person name="Cheng J.-F."/>
            <person name="Lucas S."/>
            <person name="Chen F."/>
            <person name="Nolan M."/>
            <person name="Bruce D."/>
            <person name="Goodwin L."/>
            <person name="Pitluck S."/>
            <person name="Ivanova N."/>
            <person name="Mavromatis K."/>
            <person name="Ovchinnikova G."/>
            <person name="Pati A."/>
            <person name="Chen A."/>
            <person name="Palaniappan K."/>
            <person name="Land M."/>
            <person name="Hauser L."/>
            <person name="Chang Y.-J."/>
            <person name="Jeffries C.C."/>
            <person name="Brettin T."/>
            <person name="Detter J.C."/>
            <person name="Tapia R."/>
            <person name="Han C."/>
            <person name="Chain P."/>
            <person name="Heimerl T."/>
            <person name="Weik F."/>
            <person name="Goker M."/>
            <person name="Rachel R."/>
            <person name="Bristow J."/>
            <person name="Eisen J.A."/>
            <person name="Markowitz V."/>
            <person name="Hugenholtz P."/>
            <person name="Kyrpides N.C."/>
            <person name="Klenk H.-P."/>
        </authorList>
    </citation>
    <scope>NUCLEOTIDE SEQUENCE</scope>
    <source>
        <strain>DSM 11486</strain>
    </source>
</reference>
<keyword evidence="5" id="KW-1185">Reference proteome</keyword>
<evidence type="ECO:0000313" key="5">
    <source>
        <dbReference type="Proteomes" id="UP000002376"/>
    </source>
</evidence>
<dbReference type="Proteomes" id="UP000002376">
    <property type="component" value="Chromosome"/>
</dbReference>
<feature type="domain" description="SHOCT" evidence="2">
    <location>
        <begin position="304"/>
        <end position="330"/>
    </location>
</feature>